<keyword evidence="1" id="KW-0472">Membrane</keyword>
<dbReference type="AlphaFoldDB" id="A0A2M9HHK5"/>
<sequence>MGWINTHRSLVIGWIVVTVLYAALIVWQIVAGGKAVPLGLNFIWPAALLITNLVVGLRASDGRYGDVAYPIVSVLISVPFVMLCNHLYRETCANGDYANCTYTPDGPWRLSMTSADFYADAAWLSYFVLACAIGFVIGRQVRRSRVSSAARRSRKTA</sequence>
<dbReference type="EMBL" id="PEBK01000001">
    <property type="protein sequence ID" value="PJM76312.1"/>
    <property type="molecule type" value="Genomic_DNA"/>
</dbReference>
<reference evidence="2 3" key="1">
    <citation type="submission" date="2017-10" db="EMBL/GenBank/DDBJ databases">
        <title>Draft genome sequences of strains TRE 1, TRE 9, TRE H and TRI 7, isolated from tamarins, belonging to four potential novel Bifidobacterium species.</title>
        <authorList>
            <person name="Mattarelli P."/>
            <person name="Modesto M."/>
            <person name="Puglisi E."/>
            <person name="Morelli L."/>
            <person name="Spezio C."/>
            <person name="Bonetti A."/>
            <person name="Sandri C."/>
        </authorList>
    </citation>
    <scope>NUCLEOTIDE SEQUENCE [LARGE SCALE GENOMIC DNA]</scope>
    <source>
        <strain evidence="3">TRI7</strain>
    </source>
</reference>
<feature type="transmembrane region" description="Helical" evidence="1">
    <location>
        <begin position="12"/>
        <end position="30"/>
    </location>
</feature>
<feature type="transmembrane region" description="Helical" evidence="1">
    <location>
        <begin position="67"/>
        <end position="88"/>
    </location>
</feature>
<comment type="caution">
    <text evidence="2">The sequence shown here is derived from an EMBL/GenBank/DDBJ whole genome shotgun (WGS) entry which is preliminary data.</text>
</comment>
<dbReference type="Proteomes" id="UP000231451">
    <property type="component" value="Unassembled WGS sequence"/>
</dbReference>
<protein>
    <submittedName>
        <fullName evidence="2">Uncharacterized protein</fullName>
    </submittedName>
</protein>
<dbReference type="OrthoDB" id="5418945at2"/>
<feature type="transmembrane region" description="Helical" evidence="1">
    <location>
        <begin position="42"/>
        <end position="60"/>
    </location>
</feature>
<gene>
    <name evidence="2" type="ORF">CSQ87_02055</name>
</gene>
<organism evidence="2 3">
    <name type="scientific">Bifidobacterium simiarum</name>
    <dbReference type="NCBI Taxonomy" id="2045441"/>
    <lineage>
        <taxon>Bacteria</taxon>
        <taxon>Bacillati</taxon>
        <taxon>Actinomycetota</taxon>
        <taxon>Actinomycetes</taxon>
        <taxon>Bifidobacteriales</taxon>
        <taxon>Bifidobacteriaceae</taxon>
        <taxon>Bifidobacterium</taxon>
    </lineage>
</organism>
<keyword evidence="1" id="KW-0812">Transmembrane</keyword>
<accession>A0A2M9HHK5</accession>
<name>A0A2M9HHK5_9BIFI</name>
<feature type="transmembrane region" description="Helical" evidence="1">
    <location>
        <begin position="117"/>
        <end position="137"/>
    </location>
</feature>
<evidence type="ECO:0000313" key="2">
    <source>
        <dbReference type="EMBL" id="PJM76312.1"/>
    </source>
</evidence>
<dbReference type="RefSeq" id="WP_100512179.1">
    <property type="nucleotide sequence ID" value="NZ_JAFEJQ010000011.1"/>
</dbReference>
<proteinExistence type="predicted"/>
<keyword evidence="3" id="KW-1185">Reference proteome</keyword>
<evidence type="ECO:0000313" key="3">
    <source>
        <dbReference type="Proteomes" id="UP000231451"/>
    </source>
</evidence>
<evidence type="ECO:0000256" key="1">
    <source>
        <dbReference type="SAM" id="Phobius"/>
    </source>
</evidence>
<keyword evidence="1" id="KW-1133">Transmembrane helix</keyword>